<dbReference type="Proteomes" id="UP000321947">
    <property type="component" value="Unassembled WGS sequence"/>
</dbReference>
<organism evidence="2 4">
    <name type="scientific">Cucumis melo var. makuwa</name>
    <name type="common">Oriental melon</name>
    <dbReference type="NCBI Taxonomy" id="1194695"/>
    <lineage>
        <taxon>Eukaryota</taxon>
        <taxon>Viridiplantae</taxon>
        <taxon>Streptophyta</taxon>
        <taxon>Embryophyta</taxon>
        <taxon>Tracheophyta</taxon>
        <taxon>Spermatophyta</taxon>
        <taxon>Magnoliopsida</taxon>
        <taxon>eudicotyledons</taxon>
        <taxon>Gunneridae</taxon>
        <taxon>Pentapetalae</taxon>
        <taxon>rosids</taxon>
        <taxon>fabids</taxon>
        <taxon>Cucurbitales</taxon>
        <taxon>Cucurbitaceae</taxon>
        <taxon>Benincaseae</taxon>
        <taxon>Cucumis</taxon>
    </lineage>
</organism>
<dbReference type="OrthoDB" id="10613618at2759"/>
<evidence type="ECO:0000313" key="2">
    <source>
        <dbReference type="EMBL" id="TYK09748.1"/>
    </source>
</evidence>
<dbReference type="EMBL" id="SSTD01011471">
    <property type="protein sequence ID" value="TYK09748.1"/>
    <property type="molecule type" value="Genomic_DNA"/>
</dbReference>
<name>A0A5D3CEU3_CUCMM</name>
<protein>
    <submittedName>
        <fullName evidence="2">Polyphenol oxidase</fullName>
    </submittedName>
</protein>
<comment type="caution">
    <text evidence="2">The sequence shown here is derived from an EMBL/GenBank/DDBJ whole genome shotgun (WGS) entry which is preliminary data.</text>
</comment>
<dbReference type="Proteomes" id="UP000321393">
    <property type="component" value="Unassembled WGS sequence"/>
</dbReference>
<evidence type="ECO:0000313" key="3">
    <source>
        <dbReference type="Proteomes" id="UP000321393"/>
    </source>
</evidence>
<reference evidence="3 4" key="1">
    <citation type="submission" date="2019-08" db="EMBL/GenBank/DDBJ databases">
        <title>Draft genome sequences of two oriental melons (Cucumis melo L. var makuwa).</title>
        <authorList>
            <person name="Kwon S.-Y."/>
        </authorList>
    </citation>
    <scope>NUCLEOTIDE SEQUENCE [LARGE SCALE GENOMIC DNA]</scope>
    <source>
        <strain evidence="4">cv. Chang Bougi</strain>
        <strain evidence="3">cv. SW 3</strain>
        <tissue evidence="2">Leaf</tissue>
    </source>
</reference>
<accession>A0A5D3CEU3</accession>
<gene>
    <name evidence="2" type="ORF">E5676_scaffold25005G00010</name>
    <name evidence="1" type="ORF">E6C27_scaffold96G001440</name>
</gene>
<proteinExistence type="predicted"/>
<evidence type="ECO:0000313" key="1">
    <source>
        <dbReference type="EMBL" id="KAA0056966.1"/>
    </source>
</evidence>
<evidence type="ECO:0000313" key="4">
    <source>
        <dbReference type="Proteomes" id="UP000321947"/>
    </source>
</evidence>
<sequence>MRKLNTSASMFVTLSTPKKLGYFFQSVDIPWLKAPPKPHNKSKKSIAASIVPFGVGAALAEPKSIQDRCWHLIGLHLGHTNIGAFNGVLEYFPLGHSLPRYLLNN</sequence>
<dbReference type="EMBL" id="SSTE01007279">
    <property type="protein sequence ID" value="KAA0056966.1"/>
    <property type="molecule type" value="Genomic_DNA"/>
</dbReference>
<dbReference type="AlphaFoldDB" id="A0A5D3CEU3"/>